<dbReference type="Gene3D" id="3.40.630.30">
    <property type="match status" value="1"/>
</dbReference>
<evidence type="ECO:0000259" key="1">
    <source>
        <dbReference type="PROSITE" id="PS51729"/>
    </source>
</evidence>
<gene>
    <name evidence="2" type="ORF">GS399_04405</name>
</gene>
<proteinExistence type="predicted"/>
<dbReference type="Pfam" id="PF14542">
    <property type="entry name" value="Acetyltransf_CG"/>
    <property type="match status" value="1"/>
</dbReference>
<evidence type="ECO:0000313" key="2">
    <source>
        <dbReference type="EMBL" id="MXV50202.1"/>
    </source>
</evidence>
<evidence type="ECO:0000313" key="3">
    <source>
        <dbReference type="Proteomes" id="UP000466586"/>
    </source>
</evidence>
<keyword evidence="3" id="KW-1185">Reference proteome</keyword>
<dbReference type="PANTHER" id="PTHR31435">
    <property type="entry name" value="PROTEIN NATD1"/>
    <property type="match status" value="1"/>
</dbReference>
<dbReference type="InterPro" id="IPR031165">
    <property type="entry name" value="GNAT_YJDJ"/>
</dbReference>
<feature type="domain" description="N-acetyltransferase" evidence="1">
    <location>
        <begin position="11"/>
        <end position="96"/>
    </location>
</feature>
<protein>
    <submittedName>
        <fullName evidence="2">N-acetyltransferase</fullName>
    </submittedName>
</protein>
<dbReference type="PANTHER" id="PTHR31435:SF9">
    <property type="entry name" value="PROTEIN NATD1"/>
    <property type="match status" value="1"/>
</dbReference>
<reference evidence="2 3" key="1">
    <citation type="submission" date="2019-11" db="EMBL/GenBank/DDBJ databases">
        <title>Pedobacter sp. HMF7647 Genome sequencing and assembly.</title>
        <authorList>
            <person name="Kang H."/>
            <person name="Kim H."/>
            <person name="Joh K."/>
        </authorList>
    </citation>
    <scope>NUCLEOTIDE SEQUENCE [LARGE SCALE GENOMIC DNA]</scope>
    <source>
        <strain evidence="2 3">HMF7647</strain>
    </source>
</reference>
<dbReference type="PROSITE" id="PS51729">
    <property type="entry name" value="GNAT_YJDJ"/>
    <property type="match status" value="1"/>
</dbReference>
<dbReference type="GO" id="GO:0016740">
    <property type="term" value="F:transferase activity"/>
    <property type="evidence" value="ECO:0007669"/>
    <property type="project" value="UniProtKB-KW"/>
</dbReference>
<dbReference type="RefSeq" id="WP_160843383.1">
    <property type="nucleotide sequence ID" value="NZ_WVHT01000002.1"/>
</dbReference>
<dbReference type="SUPFAM" id="SSF55729">
    <property type="entry name" value="Acyl-CoA N-acyltransferases (Nat)"/>
    <property type="match status" value="1"/>
</dbReference>
<dbReference type="InterPro" id="IPR016181">
    <property type="entry name" value="Acyl_CoA_acyltransferase"/>
</dbReference>
<dbReference type="EMBL" id="WVHT01000002">
    <property type="protein sequence ID" value="MXV50202.1"/>
    <property type="molecule type" value="Genomic_DNA"/>
</dbReference>
<dbReference type="InterPro" id="IPR045057">
    <property type="entry name" value="Gcn5-rel_NAT"/>
</dbReference>
<organism evidence="2 3">
    <name type="scientific">Hufsiella arboris</name>
    <dbReference type="NCBI Taxonomy" id="2695275"/>
    <lineage>
        <taxon>Bacteria</taxon>
        <taxon>Pseudomonadati</taxon>
        <taxon>Bacteroidota</taxon>
        <taxon>Sphingobacteriia</taxon>
        <taxon>Sphingobacteriales</taxon>
        <taxon>Sphingobacteriaceae</taxon>
        <taxon>Hufsiella</taxon>
    </lineage>
</organism>
<comment type="caution">
    <text evidence="2">The sequence shown here is derived from an EMBL/GenBank/DDBJ whole genome shotgun (WGS) entry which is preliminary data.</text>
</comment>
<dbReference type="AlphaFoldDB" id="A0A7K1Y6K5"/>
<sequence length="98" mass="11740">MKNEFLTLQLINNEAERSFELYFNGYRAFMDYLIKDGKFYLIHTEVPREIQNLGVANALVEKVFDYLDKENAKIIPRCAFVLSYLKRNPQWNKLVDHY</sequence>
<dbReference type="Proteomes" id="UP000466586">
    <property type="component" value="Unassembled WGS sequence"/>
</dbReference>
<name>A0A7K1Y6K5_9SPHI</name>
<keyword evidence="2" id="KW-0808">Transferase</keyword>
<accession>A0A7K1Y6K5</accession>